<accession>A0ACB8TGE9</accession>
<name>A0ACB8TGE9_9AGAM</name>
<sequence>MLEDAEETYHFIGYVPANGKVWELDGLKAGPIEVGELPEAAQDSSSTLLLETWMDIVRPALRMKMKKYGGAAESAQDIRFNLLALVDDRYQVASDELELLKREKTAIERRLGDDDPFSSGWKDTVGASVLASSKDAFVTSVRSALPGSVYALDFGSQMLQKQKSILDLPVERLTAAWENCVESALRAKVAVEDELSKATAAETDRIARVHDYEPFFKAFITQLHDEGRLNQSLHRDDNGLPLRAIKASQKKKT</sequence>
<dbReference type="EMBL" id="MU277190">
    <property type="protein sequence ID" value="KAI0067492.1"/>
    <property type="molecule type" value="Genomic_DNA"/>
</dbReference>
<reference evidence="1" key="1">
    <citation type="submission" date="2021-03" db="EMBL/GenBank/DDBJ databases">
        <authorList>
            <consortium name="DOE Joint Genome Institute"/>
            <person name="Ahrendt S."/>
            <person name="Looney B.P."/>
            <person name="Miyauchi S."/>
            <person name="Morin E."/>
            <person name="Drula E."/>
            <person name="Courty P.E."/>
            <person name="Chicoki N."/>
            <person name="Fauchery L."/>
            <person name="Kohler A."/>
            <person name="Kuo A."/>
            <person name="Labutti K."/>
            <person name="Pangilinan J."/>
            <person name="Lipzen A."/>
            <person name="Riley R."/>
            <person name="Andreopoulos W."/>
            <person name="He G."/>
            <person name="Johnson J."/>
            <person name="Barry K.W."/>
            <person name="Grigoriev I.V."/>
            <person name="Nagy L."/>
            <person name="Hibbett D."/>
            <person name="Henrissat B."/>
            <person name="Matheny P.B."/>
            <person name="Labbe J."/>
            <person name="Martin F."/>
        </authorList>
    </citation>
    <scope>NUCLEOTIDE SEQUENCE</scope>
    <source>
        <strain evidence="1">HHB10654</strain>
    </source>
</reference>
<dbReference type="Proteomes" id="UP000814140">
    <property type="component" value="Unassembled WGS sequence"/>
</dbReference>
<proteinExistence type="predicted"/>
<reference evidence="1" key="2">
    <citation type="journal article" date="2022" name="New Phytol.">
        <title>Evolutionary transition to the ectomycorrhizal habit in the genomes of a hyperdiverse lineage of mushroom-forming fungi.</title>
        <authorList>
            <person name="Looney B."/>
            <person name="Miyauchi S."/>
            <person name="Morin E."/>
            <person name="Drula E."/>
            <person name="Courty P.E."/>
            <person name="Kohler A."/>
            <person name="Kuo A."/>
            <person name="LaButti K."/>
            <person name="Pangilinan J."/>
            <person name="Lipzen A."/>
            <person name="Riley R."/>
            <person name="Andreopoulos W."/>
            <person name="He G."/>
            <person name="Johnson J."/>
            <person name="Nolan M."/>
            <person name="Tritt A."/>
            <person name="Barry K.W."/>
            <person name="Grigoriev I.V."/>
            <person name="Nagy L.G."/>
            <person name="Hibbett D."/>
            <person name="Henrissat B."/>
            <person name="Matheny P.B."/>
            <person name="Labbe J."/>
            <person name="Martin F.M."/>
        </authorList>
    </citation>
    <scope>NUCLEOTIDE SEQUENCE</scope>
    <source>
        <strain evidence="1">HHB10654</strain>
    </source>
</reference>
<keyword evidence="2" id="KW-1185">Reference proteome</keyword>
<evidence type="ECO:0000313" key="1">
    <source>
        <dbReference type="EMBL" id="KAI0067492.1"/>
    </source>
</evidence>
<gene>
    <name evidence="1" type="ORF">BV25DRAFT_1108322</name>
</gene>
<organism evidence="1 2">
    <name type="scientific">Artomyces pyxidatus</name>
    <dbReference type="NCBI Taxonomy" id="48021"/>
    <lineage>
        <taxon>Eukaryota</taxon>
        <taxon>Fungi</taxon>
        <taxon>Dikarya</taxon>
        <taxon>Basidiomycota</taxon>
        <taxon>Agaricomycotina</taxon>
        <taxon>Agaricomycetes</taxon>
        <taxon>Russulales</taxon>
        <taxon>Auriscalpiaceae</taxon>
        <taxon>Artomyces</taxon>
    </lineage>
</organism>
<comment type="caution">
    <text evidence="1">The sequence shown here is derived from an EMBL/GenBank/DDBJ whole genome shotgun (WGS) entry which is preliminary data.</text>
</comment>
<evidence type="ECO:0000313" key="2">
    <source>
        <dbReference type="Proteomes" id="UP000814140"/>
    </source>
</evidence>
<protein>
    <submittedName>
        <fullName evidence="1">Uncharacterized protein</fullName>
    </submittedName>
</protein>